<dbReference type="InParanoid" id="G2XP77"/>
<protein>
    <submittedName>
        <fullName evidence="2">Uncharacterized protein</fullName>
    </submittedName>
</protein>
<dbReference type="HOGENOM" id="CLU_2558009_0_0_1"/>
<dbReference type="AlphaFoldDB" id="G2XP77"/>
<feature type="region of interest" description="Disordered" evidence="1">
    <location>
        <begin position="49"/>
        <end position="82"/>
    </location>
</feature>
<dbReference type="Proteomes" id="UP000008177">
    <property type="component" value="Unplaced contigs"/>
</dbReference>
<sequence length="82" mass="9435">MGYPKNLSTCVKLQMFTQTKRCLMEQVFIRPYSIHVRVKSAAAFNDDAPQYQLQLRHDDKQQQDSAGRTKTNPERLDMSATG</sequence>
<organism evidence="2 3">
    <name type="scientific">Botryotinia fuckeliana (strain T4)</name>
    <name type="common">Noble rot fungus</name>
    <name type="synonym">Botrytis cinerea</name>
    <dbReference type="NCBI Taxonomy" id="999810"/>
    <lineage>
        <taxon>Eukaryota</taxon>
        <taxon>Fungi</taxon>
        <taxon>Dikarya</taxon>
        <taxon>Ascomycota</taxon>
        <taxon>Pezizomycotina</taxon>
        <taxon>Leotiomycetes</taxon>
        <taxon>Helotiales</taxon>
        <taxon>Sclerotiniaceae</taxon>
        <taxon>Botrytis</taxon>
    </lineage>
</organism>
<dbReference type="EMBL" id="FQ790248">
    <property type="protein sequence ID" value="CCD42683.1"/>
    <property type="molecule type" value="Genomic_DNA"/>
</dbReference>
<reference evidence="3" key="1">
    <citation type="journal article" date="2011" name="PLoS Genet.">
        <title>Genomic analysis of the necrotrophic fungal pathogens Sclerotinia sclerotiorum and Botrytis cinerea.</title>
        <authorList>
            <person name="Amselem J."/>
            <person name="Cuomo C.A."/>
            <person name="van Kan J.A."/>
            <person name="Viaud M."/>
            <person name="Benito E.P."/>
            <person name="Couloux A."/>
            <person name="Coutinho P.M."/>
            <person name="de Vries R.P."/>
            <person name="Dyer P.S."/>
            <person name="Fillinger S."/>
            <person name="Fournier E."/>
            <person name="Gout L."/>
            <person name="Hahn M."/>
            <person name="Kohn L."/>
            <person name="Lapalu N."/>
            <person name="Plummer K.M."/>
            <person name="Pradier J.M."/>
            <person name="Quevillon E."/>
            <person name="Sharon A."/>
            <person name="Simon A."/>
            <person name="ten Have A."/>
            <person name="Tudzynski B."/>
            <person name="Tudzynski P."/>
            <person name="Wincker P."/>
            <person name="Andrew M."/>
            <person name="Anthouard V."/>
            <person name="Beever R.E."/>
            <person name="Beffa R."/>
            <person name="Benoit I."/>
            <person name="Bouzid O."/>
            <person name="Brault B."/>
            <person name="Chen Z."/>
            <person name="Choquer M."/>
            <person name="Collemare J."/>
            <person name="Cotton P."/>
            <person name="Danchin E.G."/>
            <person name="Da Silva C."/>
            <person name="Gautier A."/>
            <person name="Giraud C."/>
            <person name="Giraud T."/>
            <person name="Gonzalez C."/>
            <person name="Grossetete S."/>
            <person name="Guldener U."/>
            <person name="Henrissat B."/>
            <person name="Howlett B.J."/>
            <person name="Kodira C."/>
            <person name="Kretschmer M."/>
            <person name="Lappartient A."/>
            <person name="Leroch M."/>
            <person name="Levis C."/>
            <person name="Mauceli E."/>
            <person name="Neuveglise C."/>
            <person name="Oeser B."/>
            <person name="Pearson M."/>
            <person name="Poulain J."/>
            <person name="Poussereau N."/>
            <person name="Quesneville H."/>
            <person name="Rascle C."/>
            <person name="Schumacher J."/>
            <person name="Segurens B."/>
            <person name="Sexton A."/>
            <person name="Silva E."/>
            <person name="Sirven C."/>
            <person name="Soanes D.M."/>
            <person name="Talbot N.J."/>
            <person name="Templeton M."/>
            <person name="Yandava C."/>
            <person name="Yarden O."/>
            <person name="Zeng Q."/>
            <person name="Rollins J.A."/>
            <person name="Lebrun M.H."/>
            <person name="Dickman M."/>
        </authorList>
    </citation>
    <scope>NUCLEOTIDE SEQUENCE [LARGE SCALE GENOMIC DNA]</scope>
    <source>
        <strain evidence="3">T4</strain>
    </source>
</reference>
<proteinExistence type="predicted"/>
<gene>
    <name evidence="2" type="ORF">BofuT4_P072950.1</name>
</gene>
<accession>G2XP77</accession>
<feature type="compositionally biased region" description="Basic and acidic residues" evidence="1">
    <location>
        <begin position="71"/>
        <end position="82"/>
    </location>
</feature>
<evidence type="ECO:0000313" key="3">
    <source>
        <dbReference type="Proteomes" id="UP000008177"/>
    </source>
</evidence>
<name>G2XP77_BOTF4</name>
<evidence type="ECO:0000313" key="2">
    <source>
        <dbReference type="EMBL" id="CCD42683.1"/>
    </source>
</evidence>
<evidence type="ECO:0000256" key="1">
    <source>
        <dbReference type="SAM" id="MobiDB-lite"/>
    </source>
</evidence>